<proteinExistence type="predicted"/>
<organism evidence="1 2">
    <name type="scientific">Candidatus Portnoybacteria bacterium CG06_land_8_20_14_3_00_39_12</name>
    <dbReference type="NCBI Taxonomy" id="1974809"/>
    <lineage>
        <taxon>Bacteria</taxon>
        <taxon>Candidatus Portnoyibacteriota</taxon>
    </lineage>
</organism>
<comment type="caution">
    <text evidence="1">The sequence shown here is derived from an EMBL/GenBank/DDBJ whole genome shotgun (WGS) entry which is preliminary data.</text>
</comment>
<protein>
    <submittedName>
        <fullName evidence="1">Uncharacterized protein</fullName>
    </submittedName>
</protein>
<sequence>MNDATKINSTEYSNKFLKQASRLPAKILQQAKIKEAMFRFDAYAPALKTHKLSGKDENCWAF</sequence>
<gene>
    <name evidence="1" type="ORF">COS76_03390</name>
</gene>
<dbReference type="AlphaFoldDB" id="A0A2M7AWM8"/>
<reference evidence="2" key="1">
    <citation type="submission" date="2017-09" db="EMBL/GenBank/DDBJ databases">
        <title>Depth-based differentiation of microbial function through sediment-hosted aquifers and enrichment of novel symbionts in the deep terrestrial subsurface.</title>
        <authorList>
            <person name="Probst A.J."/>
            <person name="Ladd B."/>
            <person name="Jarett J.K."/>
            <person name="Geller-Mcgrath D.E."/>
            <person name="Sieber C.M.K."/>
            <person name="Emerson J.B."/>
            <person name="Anantharaman K."/>
            <person name="Thomas B.C."/>
            <person name="Malmstrom R."/>
            <person name="Stieglmeier M."/>
            <person name="Klingl A."/>
            <person name="Woyke T."/>
            <person name="Ryan C.M."/>
            <person name="Banfield J.F."/>
        </authorList>
    </citation>
    <scope>NUCLEOTIDE SEQUENCE [LARGE SCALE GENOMIC DNA]</scope>
</reference>
<dbReference type="SUPFAM" id="SSF143011">
    <property type="entry name" value="RelE-like"/>
    <property type="match status" value="1"/>
</dbReference>
<evidence type="ECO:0000313" key="2">
    <source>
        <dbReference type="Proteomes" id="UP000228775"/>
    </source>
</evidence>
<evidence type="ECO:0000313" key="1">
    <source>
        <dbReference type="EMBL" id="PIU74953.1"/>
    </source>
</evidence>
<accession>A0A2M7AWM8</accession>
<dbReference type="Proteomes" id="UP000228775">
    <property type="component" value="Unassembled WGS sequence"/>
</dbReference>
<name>A0A2M7AWM8_9BACT</name>
<dbReference type="EMBL" id="PEVY01000070">
    <property type="protein sequence ID" value="PIU74953.1"/>
    <property type="molecule type" value="Genomic_DNA"/>
</dbReference>
<dbReference type="InterPro" id="IPR035093">
    <property type="entry name" value="RelE/ParE_toxin_dom_sf"/>
</dbReference>